<comment type="caution">
    <text evidence="1">The sequence shown here is derived from an EMBL/GenBank/DDBJ whole genome shotgun (WGS) entry which is preliminary data.</text>
</comment>
<keyword evidence="2" id="KW-1185">Reference proteome</keyword>
<reference evidence="1" key="1">
    <citation type="journal article" date="2022" name="Int. J. Mol. Sci.">
        <title>Draft Genome of Tanacetum Coccineum: Genomic Comparison of Closely Related Tanacetum-Family Plants.</title>
        <authorList>
            <person name="Yamashiro T."/>
            <person name="Shiraishi A."/>
            <person name="Nakayama K."/>
            <person name="Satake H."/>
        </authorList>
    </citation>
    <scope>NUCLEOTIDE SEQUENCE</scope>
</reference>
<evidence type="ECO:0000313" key="1">
    <source>
        <dbReference type="EMBL" id="GJT86872.1"/>
    </source>
</evidence>
<accession>A0ABQ5HI20</accession>
<proteinExistence type="predicted"/>
<gene>
    <name evidence="1" type="ORF">Tco_1068589</name>
</gene>
<reference evidence="1" key="2">
    <citation type="submission" date="2022-01" db="EMBL/GenBank/DDBJ databases">
        <authorList>
            <person name="Yamashiro T."/>
            <person name="Shiraishi A."/>
            <person name="Satake H."/>
            <person name="Nakayama K."/>
        </authorList>
    </citation>
    <scope>NUCLEOTIDE SEQUENCE</scope>
</reference>
<dbReference type="EMBL" id="BQNB010019588">
    <property type="protein sequence ID" value="GJT86872.1"/>
    <property type="molecule type" value="Genomic_DNA"/>
</dbReference>
<name>A0ABQ5HI20_9ASTR</name>
<sequence length="194" mass="20878">MGEPLGAELDEPLVDPVLDELAEPIVEVEEQMVALVMDMEEDLAMLFGDDDFSNDGLDDDEDDDHVWEMDEEWLMAPVTPPSMPVMPPPSTYEVGGSSTTAAEGHSLTLLTPEVPVPPSVIEDLCTRIGNLEYGHGQLVKKGITVSDAEVADSIAIRDISSRVSTVEGQMQVMASQIVQVASGLEQFGAHVEQG</sequence>
<organism evidence="1 2">
    <name type="scientific">Tanacetum coccineum</name>
    <dbReference type="NCBI Taxonomy" id="301880"/>
    <lineage>
        <taxon>Eukaryota</taxon>
        <taxon>Viridiplantae</taxon>
        <taxon>Streptophyta</taxon>
        <taxon>Embryophyta</taxon>
        <taxon>Tracheophyta</taxon>
        <taxon>Spermatophyta</taxon>
        <taxon>Magnoliopsida</taxon>
        <taxon>eudicotyledons</taxon>
        <taxon>Gunneridae</taxon>
        <taxon>Pentapetalae</taxon>
        <taxon>asterids</taxon>
        <taxon>campanulids</taxon>
        <taxon>Asterales</taxon>
        <taxon>Asteraceae</taxon>
        <taxon>Asteroideae</taxon>
        <taxon>Anthemideae</taxon>
        <taxon>Anthemidinae</taxon>
        <taxon>Tanacetum</taxon>
    </lineage>
</organism>
<evidence type="ECO:0000313" key="2">
    <source>
        <dbReference type="Proteomes" id="UP001151760"/>
    </source>
</evidence>
<protein>
    <submittedName>
        <fullName evidence="1">Uncharacterized protein</fullName>
    </submittedName>
</protein>
<dbReference type="Proteomes" id="UP001151760">
    <property type="component" value="Unassembled WGS sequence"/>
</dbReference>